<evidence type="ECO:0000256" key="3">
    <source>
        <dbReference type="ARBA" id="ARBA00022989"/>
    </source>
</evidence>
<dbReference type="Proteomes" id="UP000076625">
    <property type="component" value="Unassembled WGS sequence"/>
</dbReference>
<evidence type="ECO:0000256" key="4">
    <source>
        <dbReference type="ARBA" id="ARBA00023136"/>
    </source>
</evidence>
<dbReference type="RefSeq" id="WP_066612721.1">
    <property type="nucleotide sequence ID" value="NZ_LQQU01000024.1"/>
</dbReference>
<proteinExistence type="predicted"/>
<feature type="transmembrane region" description="Helical" evidence="5">
    <location>
        <begin position="208"/>
        <end position="233"/>
    </location>
</feature>
<feature type="transmembrane region" description="Helical" evidence="5">
    <location>
        <begin position="146"/>
        <end position="169"/>
    </location>
</feature>
<dbReference type="GO" id="GO:0030255">
    <property type="term" value="P:protein secretion by the type IV secretion system"/>
    <property type="evidence" value="ECO:0007669"/>
    <property type="project" value="InterPro"/>
</dbReference>
<organism evidence="6 7">
    <name type="scientific">Crenobacter luteus</name>
    <dbReference type="NCBI Taxonomy" id="1452487"/>
    <lineage>
        <taxon>Bacteria</taxon>
        <taxon>Pseudomonadati</taxon>
        <taxon>Pseudomonadota</taxon>
        <taxon>Betaproteobacteria</taxon>
        <taxon>Neisseriales</taxon>
        <taxon>Neisseriaceae</taxon>
        <taxon>Crenobacter</taxon>
    </lineage>
</organism>
<comment type="caution">
    <text evidence="6">The sequence shown here is derived from an EMBL/GenBank/DDBJ whole genome shotgun (WGS) entry which is preliminary data.</text>
</comment>
<keyword evidence="3 5" id="KW-1133">Transmembrane helix</keyword>
<evidence type="ECO:0000256" key="1">
    <source>
        <dbReference type="ARBA" id="ARBA00004141"/>
    </source>
</evidence>
<evidence type="ECO:0008006" key="8">
    <source>
        <dbReference type="Google" id="ProtNLM"/>
    </source>
</evidence>
<evidence type="ECO:0000256" key="5">
    <source>
        <dbReference type="SAM" id="Phobius"/>
    </source>
</evidence>
<dbReference type="GO" id="GO:0016020">
    <property type="term" value="C:membrane"/>
    <property type="evidence" value="ECO:0007669"/>
    <property type="project" value="UniProtKB-SubCell"/>
</dbReference>
<feature type="transmembrane region" description="Helical" evidence="5">
    <location>
        <begin position="176"/>
        <end position="196"/>
    </location>
</feature>
<feature type="transmembrane region" description="Helical" evidence="5">
    <location>
        <begin position="270"/>
        <end position="289"/>
    </location>
</feature>
<dbReference type="Pfam" id="PF04610">
    <property type="entry name" value="TrbL"/>
    <property type="match status" value="1"/>
</dbReference>
<dbReference type="InterPro" id="IPR007688">
    <property type="entry name" value="Conjugal_tfr_TrbL/VirB6"/>
</dbReference>
<dbReference type="EMBL" id="LQQU01000024">
    <property type="protein sequence ID" value="KZE31455.1"/>
    <property type="molecule type" value="Genomic_DNA"/>
</dbReference>
<gene>
    <name evidence="6" type="ORF">AVW16_11810</name>
</gene>
<keyword evidence="7" id="KW-1185">Reference proteome</keyword>
<accession>A0A163CCG2</accession>
<keyword evidence="4 5" id="KW-0472">Membrane</keyword>
<dbReference type="AlphaFoldDB" id="A0A163CCG2"/>
<evidence type="ECO:0000313" key="7">
    <source>
        <dbReference type="Proteomes" id="UP000076625"/>
    </source>
</evidence>
<dbReference type="OrthoDB" id="6956705at2"/>
<feature type="transmembrane region" description="Helical" evidence="5">
    <location>
        <begin position="245"/>
        <end position="264"/>
    </location>
</feature>
<protein>
    <recommendedName>
        <fullName evidence="8">Conjugal transfer protein TrbL</fullName>
    </recommendedName>
</protein>
<evidence type="ECO:0000256" key="2">
    <source>
        <dbReference type="ARBA" id="ARBA00022692"/>
    </source>
</evidence>
<feature type="transmembrane region" description="Helical" evidence="5">
    <location>
        <begin position="37"/>
        <end position="57"/>
    </location>
</feature>
<dbReference type="STRING" id="1452487.AVW16_11810"/>
<evidence type="ECO:0000313" key="6">
    <source>
        <dbReference type="EMBL" id="KZE31455.1"/>
    </source>
</evidence>
<comment type="subcellular location">
    <subcellularLocation>
        <location evidence="1">Membrane</location>
        <topology evidence="1">Multi-pass membrane protein</topology>
    </subcellularLocation>
</comment>
<name>A0A163CCG2_9NEIS</name>
<sequence>MPDWTLFTFIGETVTNATNAFVVPAAADLIYKLQMTALLGVTLYFVLTGYAIATGSIEAPFPTFIKQCVKIVIIASFALTADGYHAHVVETFQGLETGLSSVLDASSATPPTSIYETLDGVLNKGATMASTCLDHALEAGWNIGAAVSWVLAAVFISLGTLAFALVGGVNIIMAKFALAILFALGPLFILALMFPVTSKFFDSWMGQVLNYTFTVVILALIMSFGIVAFDHFVESANLSGDGQQHPFMVGLQVLGLTVALTFIAKQATGIAAGLAGGVSMAALGLRQILAPAKPLADAVNPLAQRTKLDPRTGLQTTSSRAEHFMMGRTMWNPAYKQAVKEHMQSNWGRANGGSLKRG</sequence>
<keyword evidence="2 5" id="KW-0812">Transmembrane</keyword>
<reference evidence="7" key="1">
    <citation type="submission" date="2016-01" db="EMBL/GenBank/DDBJ databases">
        <title>Draft genome of Chromobacterium sp. F49.</title>
        <authorList>
            <person name="Hong K.W."/>
        </authorList>
    </citation>
    <scope>NUCLEOTIDE SEQUENCE [LARGE SCALE GENOMIC DNA]</scope>
    <source>
        <strain evidence="7">CN10</strain>
    </source>
</reference>